<evidence type="ECO:0000259" key="6">
    <source>
        <dbReference type="Pfam" id="PF01699"/>
    </source>
</evidence>
<dbReference type="InterPro" id="IPR004837">
    <property type="entry name" value="NaCa_Exmemb"/>
</dbReference>
<evidence type="ECO:0000313" key="7">
    <source>
        <dbReference type="EMBL" id="ATG73759.1"/>
    </source>
</evidence>
<dbReference type="GO" id="GO:0005886">
    <property type="term" value="C:plasma membrane"/>
    <property type="evidence" value="ECO:0007669"/>
    <property type="project" value="TreeGrafter"/>
</dbReference>
<feature type="transmembrane region" description="Helical" evidence="5">
    <location>
        <begin position="234"/>
        <end position="253"/>
    </location>
</feature>
<organism evidence="7 8">
    <name type="scientific">Zobellella denitrificans</name>
    <dbReference type="NCBI Taxonomy" id="347534"/>
    <lineage>
        <taxon>Bacteria</taxon>
        <taxon>Pseudomonadati</taxon>
        <taxon>Pseudomonadota</taxon>
        <taxon>Gammaproteobacteria</taxon>
        <taxon>Aeromonadales</taxon>
        <taxon>Aeromonadaceae</taxon>
        <taxon>Zobellella</taxon>
    </lineage>
</organism>
<dbReference type="GO" id="GO:0008273">
    <property type="term" value="F:calcium, potassium:sodium antiporter activity"/>
    <property type="evidence" value="ECO:0007669"/>
    <property type="project" value="TreeGrafter"/>
</dbReference>
<dbReference type="Proteomes" id="UP000217763">
    <property type="component" value="Chromosome"/>
</dbReference>
<feature type="transmembrane region" description="Helical" evidence="5">
    <location>
        <begin position="171"/>
        <end position="189"/>
    </location>
</feature>
<keyword evidence="2 5" id="KW-0812">Transmembrane</keyword>
<dbReference type="RefSeq" id="WP_096779012.1">
    <property type="nucleotide sequence ID" value="NZ_CP012621.1"/>
</dbReference>
<gene>
    <name evidence="7" type="ORF">AN401_07715</name>
</gene>
<feature type="transmembrane region" description="Helical" evidence="5">
    <location>
        <begin position="273"/>
        <end position="291"/>
    </location>
</feature>
<evidence type="ECO:0000256" key="3">
    <source>
        <dbReference type="ARBA" id="ARBA00022989"/>
    </source>
</evidence>
<evidence type="ECO:0000256" key="4">
    <source>
        <dbReference type="ARBA" id="ARBA00023136"/>
    </source>
</evidence>
<feature type="transmembrane region" description="Helical" evidence="5">
    <location>
        <begin position="103"/>
        <end position="121"/>
    </location>
</feature>
<feature type="domain" description="Sodium/calcium exchanger membrane region" evidence="6">
    <location>
        <begin position="171"/>
        <end position="313"/>
    </location>
</feature>
<proteinExistence type="predicted"/>
<dbReference type="PANTHER" id="PTHR10846">
    <property type="entry name" value="SODIUM/POTASSIUM/CALCIUM EXCHANGER"/>
    <property type="match status" value="1"/>
</dbReference>
<name>A0A291HNS1_9GAMM</name>
<reference evidence="8" key="1">
    <citation type="submission" date="2015-09" db="EMBL/GenBank/DDBJ databases">
        <authorList>
            <person name="Shao Z."/>
            <person name="Wang L."/>
        </authorList>
    </citation>
    <scope>NUCLEOTIDE SEQUENCE [LARGE SCALE GENOMIC DNA]</scope>
    <source>
        <strain evidence="8">F13-1</strain>
    </source>
</reference>
<dbReference type="InterPro" id="IPR044880">
    <property type="entry name" value="NCX_ion-bd_dom_sf"/>
</dbReference>
<dbReference type="KEGG" id="zdf:AN401_07715"/>
<dbReference type="InterPro" id="IPR004481">
    <property type="entry name" value="K/Na/Ca-exchanger"/>
</dbReference>
<dbReference type="Gene3D" id="6.10.280.80">
    <property type="entry name" value="NCX, peripheral helical region"/>
    <property type="match status" value="1"/>
</dbReference>
<feature type="domain" description="Sodium/calcium exchanger membrane region" evidence="6">
    <location>
        <begin position="2"/>
        <end position="142"/>
    </location>
</feature>
<keyword evidence="3 5" id="KW-1133">Transmembrane helix</keyword>
<feature type="transmembrane region" description="Helical" evidence="5">
    <location>
        <begin position="298"/>
        <end position="319"/>
    </location>
</feature>
<dbReference type="GO" id="GO:0006874">
    <property type="term" value="P:intracellular calcium ion homeostasis"/>
    <property type="evidence" value="ECO:0007669"/>
    <property type="project" value="TreeGrafter"/>
</dbReference>
<dbReference type="Pfam" id="PF01699">
    <property type="entry name" value="Na_Ca_ex"/>
    <property type="match status" value="2"/>
</dbReference>
<dbReference type="GO" id="GO:0005262">
    <property type="term" value="F:calcium channel activity"/>
    <property type="evidence" value="ECO:0007669"/>
    <property type="project" value="TreeGrafter"/>
</dbReference>
<evidence type="ECO:0000313" key="8">
    <source>
        <dbReference type="Proteomes" id="UP000217763"/>
    </source>
</evidence>
<evidence type="ECO:0000256" key="2">
    <source>
        <dbReference type="ARBA" id="ARBA00022692"/>
    </source>
</evidence>
<evidence type="ECO:0000256" key="1">
    <source>
        <dbReference type="ARBA" id="ARBA00004141"/>
    </source>
</evidence>
<keyword evidence="4 5" id="KW-0472">Membrane</keyword>
<feature type="transmembrane region" description="Helical" evidence="5">
    <location>
        <begin position="76"/>
        <end position="94"/>
    </location>
</feature>
<accession>A0A291HNS1</accession>
<keyword evidence="8" id="KW-1185">Reference proteome</keyword>
<evidence type="ECO:0000256" key="5">
    <source>
        <dbReference type="SAM" id="Phobius"/>
    </source>
</evidence>
<comment type="subcellular location">
    <subcellularLocation>
        <location evidence="1">Membrane</location>
        <topology evidence="1">Multi-pass membrane protein</topology>
    </subcellularLocation>
</comment>
<dbReference type="Gene3D" id="1.20.1420.30">
    <property type="entry name" value="NCX, central ion-binding region"/>
    <property type="match status" value="1"/>
</dbReference>
<sequence length="367" mass="38573">MTWLMLITGLLLLILGADLLVRGAARLAASLGVPALVIGLTVVAFGTSAPELAVSVKSAWAGQAELAIANVVGSNIFNVLFILGLAALISPLVVSKQLIRQDVPIMILVSVVAVLMAWDGTLGRGEAVLLFTGLLGYTAFLFVQGRRQGMDTADEEVDELIRRPVPAWQNLLLVAGGLVLLVAGARWLVQSAVQIAASFGVSEAVIGLTIVAAGTSLPEVMTSVIATLKGQRDIAIGNVVGSNVFNILCVLGLSGLVSPAPLLAGTQLASLDMPVMLGVAVLCLPLFFVGARLTRFEGLLFLVLYLAYVWYMVALTLAASYLPRLGAGIVYGLIPLVVLYVAATLGRDLWRRRRGAEPAEARDNRAP</sequence>
<dbReference type="PANTHER" id="PTHR10846:SF8">
    <property type="entry name" value="INNER MEMBRANE PROTEIN YRBG"/>
    <property type="match status" value="1"/>
</dbReference>
<dbReference type="NCBIfam" id="TIGR00367">
    <property type="entry name" value="calcium/sodium antiporter"/>
    <property type="match status" value="1"/>
</dbReference>
<dbReference type="AlphaFoldDB" id="A0A291HNS1"/>
<feature type="transmembrane region" description="Helical" evidence="5">
    <location>
        <begin position="325"/>
        <end position="345"/>
    </location>
</feature>
<protein>
    <submittedName>
        <fullName evidence="7">Sodium:calcium antiporter</fullName>
    </submittedName>
</protein>
<feature type="transmembrane region" description="Helical" evidence="5">
    <location>
        <begin position="127"/>
        <end position="143"/>
    </location>
</feature>
<dbReference type="EMBL" id="CP012621">
    <property type="protein sequence ID" value="ATG73759.1"/>
    <property type="molecule type" value="Genomic_DNA"/>
</dbReference>